<evidence type="ECO:0000313" key="5">
    <source>
        <dbReference type="Proteomes" id="UP000255110"/>
    </source>
</evidence>
<dbReference type="GO" id="GO:0012505">
    <property type="term" value="C:endomembrane system"/>
    <property type="evidence" value="ECO:0007669"/>
    <property type="project" value="TreeGrafter"/>
</dbReference>
<keyword evidence="3" id="KW-0378">Hydrolase</keyword>
<dbReference type="Proteomes" id="UP000255110">
    <property type="component" value="Unassembled WGS sequence"/>
</dbReference>
<dbReference type="InterPro" id="IPR023631">
    <property type="entry name" value="Amidase_dom"/>
</dbReference>
<dbReference type="Proteomes" id="UP000054820">
    <property type="component" value="Unassembled WGS sequence"/>
</dbReference>
<sequence length="460" mass="50521">MSELTKLSVKTLAQLIRCRELTVSELLDFFIREIERVNPKINALVQTNFTAARQAAIEADQKLKDSHFIPGELFGIPFTAKDLYAVPNHVVTFGTKGLINTLCRQEATVISRLIQQGSIFLGLTNTPELGLSLETDNLVYGRTNHPMNSNYSSGGSSGGEAALIASHASPMGLAGDHGGGARYPAHCCGVFTLRPSLGRLPQTGCVVPKRGWVALTSRIAPMTRCIDDLEILFHTIQGGDGLDPYAERPKPSKKINFEKNVRIAYLVDQNYSDLDPAIPVAIEETCKQLAQDGMQIETIETTLFEEGISIAAQLFQADAGEGLNNLLHALGTKEVSSQVQSWLAQLPESPMNLNQYLKLWAKWDEYKSKFLRLFQTYDVLLCPVSPKCALPHGETLRPNAIWPLIRYTASITLTECPVVVVPCGTNQQQLPIGMQIIAKPWNDELALTVAKKLYVSMGEG</sequence>
<protein>
    <submittedName>
        <fullName evidence="2 3">Amidase</fullName>
        <ecNumber evidence="3">3.5.1.4</ecNumber>
        <ecNumber evidence="3">6.3.5.-</ecNumber>
    </submittedName>
</protein>
<dbReference type="EMBL" id="LNYZ01000001">
    <property type="protein sequence ID" value="KTD80798.1"/>
    <property type="molecule type" value="Genomic_DNA"/>
</dbReference>
<keyword evidence="3" id="KW-0436">Ligase</keyword>
<dbReference type="Pfam" id="PF01425">
    <property type="entry name" value="Amidase"/>
    <property type="match status" value="1"/>
</dbReference>
<gene>
    <name evidence="3" type="primary">gatA_3</name>
    <name evidence="2" type="ORF">Lstg_0025</name>
    <name evidence="3" type="ORF">NCTC11991_02124</name>
</gene>
<dbReference type="EMBL" id="UGOY01000001">
    <property type="protein sequence ID" value="STY23516.1"/>
    <property type="molecule type" value="Genomic_DNA"/>
</dbReference>
<dbReference type="InterPro" id="IPR036928">
    <property type="entry name" value="AS_sf"/>
</dbReference>
<organism evidence="3 5">
    <name type="scientific">Legionella steigerwaltii</name>
    <dbReference type="NCBI Taxonomy" id="460"/>
    <lineage>
        <taxon>Bacteria</taxon>
        <taxon>Pseudomonadati</taxon>
        <taxon>Pseudomonadota</taxon>
        <taxon>Gammaproteobacteria</taxon>
        <taxon>Legionellales</taxon>
        <taxon>Legionellaceae</taxon>
        <taxon>Legionella</taxon>
    </lineage>
</organism>
<evidence type="ECO:0000313" key="2">
    <source>
        <dbReference type="EMBL" id="KTD80798.1"/>
    </source>
</evidence>
<accession>A0A378L9K3</accession>
<dbReference type="InterPro" id="IPR052739">
    <property type="entry name" value="FAAH2"/>
</dbReference>
<proteinExistence type="predicted"/>
<feature type="domain" description="Amidase" evidence="1">
    <location>
        <begin position="25"/>
        <end position="446"/>
    </location>
</feature>
<dbReference type="EC" id="6.3.5.-" evidence="3"/>
<evidence type="ECO:0000313" key="4">
    <source>
        <dbReference type="Proteomes" id="UP000054820"/>
    </source>
</evidence>
<dbReference type="STRING" id="460.Lstg_0025"/>
<keyword evidence="4" id="KW-1185">Reference proteome</keyword>
<dbReference type="EC" id="3.5.1.4" evidence="3"/>
<dbReference type="SUPFAM" id="SSF75304">
    <property type="entry name" value="Amidase signature (AS) enzymes"/>
    <property type="match status" value="1"/>
</dbReference>
<dbReference type="GO" id="GO:0004040">
    <property type="term" value="F:amidase activity"/>
    <property type="evidence" value="ECO:0007669"/>
    <property type="project" value="UniProtKB-EC"/>
</dbReference>
<reference evidence="2 4" key="1">
    <citation type="submission" date="2015-11" db="EMBL/GenBank/DDBJ databases">
        <title>Genomic analysis of 38 Legionella species identifies large and diverse effector repertoires.</title>
        <authorList>
            <person name="Burstein D."/>
            <person name="Amaro F."/>
            <person name="Zusman T."/>
            <person name="Lifshitz Z."/>
            <person name="Cohen O."/>
            <person name="Gilbert J.A."/>
            <person name="Pupko T."/>
            <person name="Shuman H.A."/>
            <person name="Segal G."/>
        </authorList>
    </citation>
    <scope>NUCLEOTIDE SEQUENCE [LARGE SCALE GENOMIC DNA]</scope>
    <source>
        <strain evidence="2 4">SC-18-C9</strain>
    </source>
</reference>
<dbReference type="PANTHER" id="PTHR43372">
    <property type="entry name" value="FATTY-ACID AMIDE HYDROLASE"/>
    <property type="match status" value="1"/>
</dbReference>
<evidence type="ECO:0000313" key="3">
    <source>
        <dbReference type="EMBL" id="STY23516.1"/>
    </source>
</evidence>
<dbReference type="GO" id="GO:0016874">
    <property type="term" value="F:ligase activity"/>
    <property type="evidence" value="ECO:0007669"/>
    <property type="project" value="UniProtKB-KW"/>
</dbReference>
<dbReference type="RefSeq" id="WP_058475638.1">
    <property type="nucleotide sequence ID" value="NZ_CAAAIO010000002.1"/>
</dbReference>
<dbReference type="PANTHER" id="PTHR43372:SF4">
    <property type="entry name" value="FATTY-ACID AMIDE HYDROLASE 2"/>
    <property type="match status" value="1"/>
</dbReference>
<evidence type="ECO:0000259" key="1">
    <source>
        <dbReference type="Pfam" id="PF01425"/>
    </source>
</evidence>
<dbReference type="OrthoDB" id="8872210at2"/>
<name>A0A378L9K3_9GAMM</name>
<dbReference type="Gene3D" id="3.90.1300.10">
    <property type="entry name" value="Amidase signature (AS) domain"/>
    <property type="match status" value="1"/>
</dbReference>
<dbReference type="AlphaFoldDB" id="A0A378L9K3"/>
<reference evidence="3 5" key="2">
    <citation type="submission" date="2018-06" db="EMBL/GenBank/DDBJ databases">
        <authorList>
            <consortium name="Pathogen Informatics"/>
            <person name="Doyle S."/>
        </authorList>
    </citation>
    <scope>NUCLEOTIDE SEQUENCE [LARGE SCALE GENOMIC DNA]</scope>
    <source>
        <strain evidence="3 5">NCTC11991</strain>
    </source>
</reference>